<accession>A0ABP6XLW7</accession>
<feature type="region of interest" description="Disordered" evidence="1">
    <location>
        <begin position="42"/>
        <end position="75"/>
    </location>
</feature>
<dbReference type="EMBL" id="BAABDQ010000013">
    <property type="protein sequence ID" value="GAA3569005.1"/>
    <property type="molecule type" value="Genomic_DNA"/>
</dbReference>
<keyword evidence="3" id="KW-1185">Reference proteome</keyword>
<feature type="region of interest" description="Disordered" evidence="1">
    <location>
        <begin position="1"/>
        <end position="28"/>
    </location>
</feature>
<gene>
    <name evidence="2" type="ORF">GCM10022419_057280</name>
</gene>
<evidence type="ECO:0000256" key="1">
    <source>
        <dbReference type="SAM" id="MobiDB-lite"/>
    </source>
</evidence>
<evidence type="ECO:0000313" key="2">
    <source>
        <dbReference type="EMBL" id="GAA3569005.1"/>
    </source>
</evidence>
<dbReference type="Proteomes" id="UP001500630">
    <property type="component" value="Unassembled WGS sequence"/>
</dbReference>
<feature type="compositionally biased region" description="Basic and acidic residues" evidence="1">
    <location>
        <begin position="10"/>
        <end position="28"/>
    </location>
</feature>
<organism evidence="2 3">
    <name type="scientific">Nonomuraea rosea</name>
    <dbReference type="NCBI Taxonomy" id="638574"/>
    <lineage>
        <taxon>Bacteria</taxon>
        <taxon>Bacillati</taxon>
        <taxon>Actinomycetota</taxon>
        <taxon>Actinomycetes</taxon>
        <taxon>Streptosporangiales</taxon>
        <taxon>Streptosporangiaceae</taxon>
        <taxon>Nonomuraea</taxon>
    </lineage>
</organism>
<protein>
    <submittedName>
        <fullName evidence="2">Uncharacterized protein</fullName>
    </submittedName>
</protein>
<comment type="caution">
    <text evidence="2">The sequence shown here is derived from an EMBL/GenBank/DDBJ whole genome shotgun (WGS) entry which is preliminary data.</text>
</comment>
<reference evidence="3" key="1">
    <citation type="journal article" date="2019" name="Int. J. Syst. Evol. Microbiol.">
        <title>The Global Catalogue of Microorganisms (GCM) 10K type strain sequencing project: providing services to taxonomists for standard genome sequencing and annotation.</title>
        <authorList>
            <consortium name="The Broad Institute Genomics Platform"/>
            <consortium name="The Broad Institute Genome Sequencing Center for Infectious Disease"/>
            <person name="Wu L."/>
            <person name="Ma J."/>
        </authorList>
    </citation>
    <scope>NUCLEOTIDE SEQUENCE [LARGE SCALE GENOMIC DNA]</scope>
    <source>
        <strain evidence="3">JCM 17326</strain>
    </source>
</reference>
<evidence type="ECO:0000313" key="3">
    <source>
        <dbReference type="Proteomes" id="UP001500630"/>
    </source>
</evidence>
<feature type="compositionally biased region" description="Polar residues" evidence="1">
    <location>
        <begin position="54"/>
        <end position="65"/>
    </location>
</feature>
<name>A0ABP6XLW7_9ACTN</name>
<sequence>MDRPPVGAGHRRDREVVREHEAPIGGERDVELERMHAELHRAAHPRQGVLRPEATSSPVTMNLNAHNRDPTWPGP</sequence>
<proteinExistence type="predicted"/>